<evidence type="ECO:0000313" key="1">
    <source>
        <dbReference type="EMBL" id="KKL07820.1"/>
    </source>
</evidence>
<protein>
    <submittedName>
        <fullName evidence="1">Uncharacterized protein</fullName>
    </submittedName>
</protein>
<gene>
    <name evidence="1" type="ORF">LCGC14_2582180</name>
</gene>
<sequence>MLNKFEDKLLELEWKQVNDNVVVKLLAEDNELYVLAKSKDRRAKERAIRKHKLRKYLQGLARLRKSCRNRDKLLERLGALKQQAGKSIKCVDLTIPPQGSKVMPENFSYSFNRDIYKKMLLRDGMYLLRTNLTETKPDVIWERYVLLTQVEAAFKSLKSDLALRPVYHQLEHRVEAHIFVAFLAYCLMITLRQKLRYYAPGLTGRDVLDKLSAIVMIDVQIPTTDGRMLEIRRHSQPEIEQRIILDKLKMNLPKQPPPKVYSHQLNSKLCGEN</sequence>
<name>A0A0F9AEI8_9ZZZZ</name>
<comment type="caution">
    <text evidence="1">The sequence shown here is derived from an EMBL/GenBank/DDBJ whole genome shotgun (WGS) entry which is preliminary data.</text>
</comment>
<organism evidence="1">
    <name type="scientific">marine sediment metagenome</name>
    <dbReference type="NCBI Taxonomy" id="412755"/>
    <lineage>
        <taxon>unclassified sequences</taxon>
        <taxon>metagenomes</taxon>
        <taxon>ecological metagenomes</taxon>
    </lineage>
</organism>
<accession>A0A0F9AEI8</accession>
<dbReference type="InterPro" id="IPR012337">
    <property type="entry name" value="RNaseH-like_sf"/>
</dbReference>
<dbReference type="EMBL" id="LAZR01043136">
    <property type="protein sequence ID" value="KKL07820.1"/>
    <property type="molecule type" value="Genomic_DNA"/>
</dbReference>
<proteinExistence type="predicted"/>
<dbReference type="AlphaFoldDB" id="A0A0F9AEI8"/>
<dbReference type="SUPFAM" id="SSF53098">
    <property type="entry name" value="Ribonuclease H-like"/>
    <property type="match status" value="1"/>
</dbReference>
<feature type="non-terminal residue" evidence="1">
    <location>
        <position position="1"/>
    </location>
</feature>
<reference evidence="1" key="1">
    <citation type="journal article" date="2015" name="Nature">
        <title>Complex archaea that bridge the gap between prokaryotes and eukaryotes.</title>
        <authorList>
            <person name="Spang A."/>
            <person name="Saw J.H."/>
            <person name="Jorgensen S.L."/>
            <person name="Zaremba-Niedzwiedzka K."/>
            <person name="Martijn J."/>
            <person name="Lind A.E."/>
            <person name="van Eijk R."/>
            <person name="Schleper C."/>
            <person name="Guy L."/>
            <person name="Ettema T.J."/>
        </authorList>
    </citation>
    <scope>NUCLEOTIDE SEQUENCE</scope>
</reference>